<evidence type="ECO:0000313" key="2">
    <source>
        <dbReference type="Proteomes" id="UP000557307"/>
    </source>
</evidence>
<dbReference type="RefSeq" id="WP_184174371.1">
    <property type="nucleotide sequence ID" value="NZ_JACHGF010000003.1"/>
</dbReference>
<reference evidence="1 2" key="1">
    <citation type="submission" date="2020-08" db="EMBL/GenBank/DDBJ databases">
        <title>Genomic Encyclopedia of Type Strains, Phase IV (KMG-IV): sequencing the most valuable type-strain genomes for metagenomic binning, comparative biology and taxonomic classification.</title>
        <authorList>
            <person name="Goeker M."/>
        </authorList>
    </citation>
    <scope>NUCLEOTIDE SEQUENCE [LARGE SCALE GENOMIC DNA]</scope>
    <source>
        <strain evidence="1 2">DSM 105074</strain>
    </source>
</reference>
<proteinExistence type="predicted"/>
<name>A0A840TS89_9BACT</name>
<dbReference type="Proteomes" id="UP000557307">
    <property type="component" value="Unassembled WGS sequence"/>
</dbReference>
<gene>
    <name evidence="1" type="ORF">HNQ92_002575</name>
</gene>
<protein>
    <submittedName>
        <fullName evidence="1">Uncharacterized protein</fullName>
    </submittedName>
</protein>
<dbReference type="AlphaFoldDB" id="A0A840TS89"/>
<evidence type="ECO:0000313" key="1">
    <source>
        <dbReference type="EMBL" id="MBB5284432.1"/>
    </source>
</evidence>
<accession>A0A840TS89</accession>
<dbReference type="EMBL" id="JACHGF010000003">
    <property type="protein sequence ID" value="MBB5284432.1"/>
    <property type="molecule type" value="Genomic_DNA"/>
</dbReference>
<sequence length="66" mass="7832">MTTQEAFRQLVNNPYLWKKTSLTSASRRSYKHRLDKDEWPSLDKMEKLLESAGSFTVVQEKKWALK</sequence>
<organism evidence="1 2">
    <name type="scientific">Rhabdobacter roseus</name>
    <dbReference type="NCBI Taxonomy" id="1655419"/>
    <lineage>
        <taxon>Bacteria</taxon>
        <taxon>Pseudomonadati</taxon>
        <taxon>Bacteroidota</taxon>
        <taxon>Cytophagia</taxon>
        <taxon>Cytophagales</taxon>
        <taxon>Cytophagaceae</taxon>
        <taxon>Rhabdobacter</taxon>
    </lineage>
</organism>
<comment type="caution">
    <text evidence="1">The sequence shown here is derived from an EMBL/GenBank/DDBJ whole genome shotgun (WGS) entry which is preliminary data.</text>
</comment>
<keyword evidence="2" id="KW-1185">Reference proteome</keyword>